<evidence type="ECO:0000313" key="2">
    <source>
        <dbReference type="EMBL" id="TEA35592.1"/>
    </source>
</evidence>
<protein>
    <submittedName>
        <fullName evidence="2">Uncharacterized protein</fullName>
    </submittedName>
</protein>
<evidence type="ECO:0000256" key="1">
    <source>
        <dbReference type="SAM" id="MobiDB-lite"/>
    </source>
</evidence>
<gene>
    <name evidence="2" type="ORF">DBR06_SOUSAS21710020</name>
</gene>
<feature type="region of interest" description="Disordered" evidence="1">
    <location>
        <begin position="1"/>
        <end position="35"/>
    </location>
</feature>
<organism evidence="2 3">
    <name type="scientific">Sousa chinensis</name>
    <name type="common">Indo-pacific humpbacked dolphin</name>
    <name type="synonym">Steno chinensis</name>
    <dbReference type="NCBI Taxonomy" id="103600"/>
    <lineage>
        <taxon>Eukaryota</taxon>
        <taxon>Metazoa</taxon>
        <taxon>Chordata</taxon>
        <taxon>Craniata</taxon>
        <taxon>Vertebrata</taxon>
        <taxon>Euteleostomi</taxon>
        <taxon>Mammalia</taxon>
        <taxon>Eutheria</taxon>
        <taxon>Laurasiatheria</taxon>
        <taxon>Artiodactyla</taxon>
        <taxon>Whippomorpha</taxon>
        <taxon>Cetacea</taxon>
        <taxon>Odontoceti</taxon>
        <taxon>Delphinidae</taxon>
        <taxon>Sousa</taxon>
    </lineage>
</organism>
<comment type="caution">
    <text evidence="2">The sequence shown here is derived from an EMBL/GenBank/DDBJ whole genome shotgun (WGS) entry which is preliminary data.</text>
</comment>
<evidence type="ECO:0000313" key="3">
    <source>
        <dbReference type="Proteomes" id="UP000295264"/>
    </source>
</evidence>
<feature type="non-terminal residue" evidence="2">
    <location>
        <position position="1"/>
    </location>
</feature>
<accession>A0A484GIV7</accession>
<reference evidence="2 3" key="1">
    <citation type="journal article" date="2018" name="Genomics">
        <title>Molecular footprints of inshore aquatic adaptation in Indo-Pacific humpback dolphin (Sousa chinensis).</title>
        <authorList>
            <person name="Ming Y."/>
            <person name="Jian J."/>
            <person name="Yu F."/>
            <person name="Yu X."/>
            <person name="Wang J."/>
            <person name="Liu W."/>
        </authorList>
    </citation>
    <scope>NUCLEOTIDE SEQUENCE [LARGE SCALE GENOMIC DNA]</scope>
    <source>
        <strain evidence="2">MY-2018</strain>
        <tissue evidence="2">Skin</tissue>
    </source>
</reference>
<feature type="non-terminal residue" evidence="2">
    <location>
        <position position="35"/>
    </location>
</feature>
<sequence>ISVGEVKGMPSISAVKQGTVAPKSSQRREPEGKWL</sequence>
<keyword evidence="3" id="KW-1185">Reference proteome</keyword>
<dbReference type="Proteomes" id="UP000295264">
    <property type="component" value="Unassembled WGS sequence"/>
</dbReference>
<feature type="compositionally biased region" description="Basic and acidic residues" evidence="1">
    <location>
        <begin position="26"/>
        <end position="35"/>
    </location>
</feature>
<dbReference type="AlphaFoldDB" id="A0A484GIV7"/>
<proteinExistence type="predicted"/>
<dbReference type="EMBL" id="QWLN02007251">
    <property type="protein sequence ID" value="TEA35592.1"/>
    <property type="molecule type" value="Genomic_DNA"/>
</dbReference>
<name>A0A484GIV7_SOUCH</name>